<dbReference type="HOGENOM" id="CLU_110248_0_0_4"/>
<protein>
    <recommendedName>
        <fullName evidence="3">HK97 gp10 family phage protein</fullName>
    </recommendedName>
</protein>
<dbReference type="eggNOG" id="ENOG502ZDW4">
    <property type="taxonomic scope" value="Bacteria"/>
</dbReference>
<dbReference type="EMBL" id="CP000884">
    <property type="protein sequence ID" value="ABX35883.1"/>
    <property type="molecule type" value="Genomic_DNA"/>
</dbReference>
<dbReference type="KEGG" id="dac:Daci_3245"/>
<dbReference type="RefSeq" id="WP_012205083.1">
    <property type="nucleotide sequence ID" value="NC_010002.1"/>
</dbReference>
<dbReference type="STRING" id="398578.Daci_3245"/>
<dbReference type="AlphaFoldDB" id="A9BW67"/>
<reference evidence="1 2" key="1">
    <citation type="journal article" date="2004" name="Appl. Environ. Microbiol.">
        <title>Mineralization of individual congeners of linear alkylbenzenesulfonate by defined pairs of heterotrophic bacteria.</title>
        <authorList>
            <person name="Schleheck D."/>
            <person name="Knepper T.P."/>
            <person name="Fischer K."/>
            <person name="Cook A.M."/>
        </authorList>
    </citation>
    <scope>NUCLEOTIDE SEQUENCE [LARGE SCALE GENOMIC DNA]</scope>
    <source>
        <strain evidence="2">DSM 14801 / SPH-1</strain>
    </source>
</reference>
<name>A9BW67_DELAS</name>
<keyword evidence="2" id="KW-1185">Reference proteome</keyword>
<evidence type="ECO:0000313" key="1">
    <source>
        <dbReference type="EMBL" id="ABX35883.1"/>
    </source>
</evidence>
<dbReference type="Proteomes" id="UP000000784">
    <property type="component" value="Chromosome"/>
</dbReference>
<reference evidence="2" key="2">
    <citation type="submission" date="2007-11" db="EMBL/GenBank/DDBJ databases">
        <title>Complete sequence of Delftia acidovorans DSM 14801 / SPH-1.</title>
        <authorList>
            <person name="Copeland A."/>
            <person name="Lucas S."/>
            <person name="Lapidus A."/>
            <person name="Barry K."/>
            <person name="Glavina del Rio T."/>
            <person name="Dalin E."/>
            <person name="Tice H."/>
            <person name="Pitluck S."/>
            <person name="Lowry S."/>
            <person name="Clum A."/>
            <person name="Schmutz J."/>
            <person name="Larimer F."/>
            <person name="Land M."/>
            <person name="Hauser L."/>
            <person name="Kyrpides N."/>
            <person name="Kim E."/>
            <person name="Schleheck D."/>
            <person name="Richardson P."/>
        </authorList>
    </citation>
    <scope>NUCLEOTIDE SEQUENCE [LARGE SCALE GENOMIC DNA]</scope>
    <source>
        <strain evidence="2">DSM 14801 / SPH-1</strain>
    </source>
</reference>
<gene>
    <name evidence="1" type="ordered locus">Daci_3245</name>
</gene>
<organism evidence="1 2">
    <name type="scientific">Delftia acidovorans (strain DSM 14801 / SPH-1)</name>
    <dbReference type="NCBI Taxonomy" id="398578"/>
    <lineage>
        <taxon>Bacteria</taxon>
        <taxon>Pseudomonadati</taxon>
        <taxon>Pseudomonadota</taxon>
        <taxon>Betaproteobacteria</taxon>
        <taxon>Burkholderiales</taxon>
        <taxon>Comamonadaceae</taxon>
        <taxon>Delftia</taxon>
    </lineage>
</organism>
<evidence type="ECO:0008006" key="3">
    <source>
        <dbReference type="Google" id="ProtNLM"/>
    </source>
</evidence>
<dbReference type="GeneID" id="25359882"/>
<sequence length="189" mass="20684">MGFADDLQRVCLVQIERSREIVRRTLLEILSDCVDGSPVGNPDLWKANQGVISSREAYREEAFTYNAANPGKRRKGTSRQVVNKKFPLAVGKGYTGGRFKNNWQVGIGFINAAVEETPDASGSGSLKRAATVFDGLKLGMVIYVSNNLPYAKRLEYGWSKQAPNGMVRLSLQNTGQALKKTADAVRGEA</sequence>
<evidence type="ECO:0000313" key="2">
    <source>
        <dbReference type="Proteomes" id="UP000000784"/>
    </source>
</evidence>
<proteinExistence type="predicted"/>
<accession>A9BW67</accession>